<dbReference type="GO" id="GO:0046872">
    <property type="term" value="F:metal ion binding"/>
    <property type="evidence" value="ECO:0007669"/>
    <property type="project" value="UniProtKB-KW"/>
</dbReference>
<dbReference type="PANTHER" id="PTHR33546:SF1">
    <property type="entry name" value="LARGE, MULTIFUNCTIONAL SECRETED PROTEIN"/>
    <property type="match status" value="1"/>
</dbReference>
<dbReference type="SUPFAM" id="SSF46626">
    <property type="entry name" value="Cytochrome c"/>
    <property type="match status" value="1"/>
</dbReference>
<dbReference type="Proteomes" id="UP000249873">
    <property type="component" value="Chromosome"/>
</dbReference>
<evidence type="ECO:0000256" key="1">
    <source>
        <dbReference type="ARBA" id="ARBA00022617"/>
    </source>
</evidence>
<evidence type="ECO:0000259" key="5">
    <source>
        <dbReference type="PROSITE" id="PS51007"/>
    </source>
</evidence>
<dbReference type="PANTHER" id="PTHR33546">
    <property type="entry name" value="LARGE, MULTIFUNCTIONAL SECRETED PROTEIN-RELATED"/>
    <property type="match status" value="1"/>
</dbReference>
<dbReference type="EMBL" id="CP029480">
    <property type="protein sequence ID" value="AWV97555.1"/>
    <property type="molecule type" value="Genomic_DNA"/>
</dbReference>
<accession>A0A2Z4G8X1</accession>
<dbReference type="InterPro" id="IPR036909">
    <property type="entry name" value="Cyt_c-like_dom_sf"/>
</dbReference>
<evidence type="ECO:0000256" key="2">
    <source>
        <dbReference type="ARBA" id="ARBA00022723"/>
    </source>
</evidence>
<organism evidence="6 7">
    <name type="scientific">Arcticibacterium luteifluviistationis</name>
    <dbReference type="NCBI Taxonomy" id="1784714"/>
    <lineage>
        <taxon>Bacteria</taxon>
        <taxon>Pseudomonadati</taxon>
        <taxon>Bacteroidota</taxon>
        <taxon>Cytophagia</taxon>
        <taxon>Cytophagales</taxon>
        <taxon>Leadbetterellaceae</taxon>
        <taxon>Arcticibacterium</taxon>
    </lineage>
</organism>
<evidence type="ECO:0000313" key="7">
    <source>
        <dbReference type="Proteomes" id="UP000249873"/>
    </source>
</evidence>
<dbReference type="GO" id="GO:0020037">
    <property type="term" value="F:heme binding"/>
    <property type="evidence" value="ECO:0007669"/>
    <property type="project" value="InterPro"/>
</dbReference>
<reference evidence="6 7" key="1">
    <citation type="submission" date="2018-05" db="EMBL/GenBank/DDBJ databases">
        <title>Complete genome sequence of Arcticibacterium luteifluviistationis SM1504T, a cytophagaceae bacterium isolated from Arctic surface seawater.</title>
        <authorList>
            <person name="Li Y."/>
            <person name="Qin Q.-L."/>
        </authorList>
    </citation>
    <scope>NUCLEOTIDE SEQUENCE [LARGE SCALE GENOMIC DNA]</scope>
    <source>
        <strain evidence="6 7">SM1504</strain>
    </source>
</reference>
<evidence type="ECO:0000256" key="3">
    <source>
        <dbReference type="ARBA" id="ARBA00023004"/>
    </source>
</evidence>
<evidence type="ECO:0000256" key="4">
    <source>
        <dbReference type="PROSITE-ProRule" id="PRU00433"/>
    </source>
</evidence>
<dbReference type="OrthoDB" id="9808161at2"/>
<dbReference type="PROSITE" id="PS51007">
    <property type="entry name" value="CYTC"/>
    <property type="match status" value="1"/>
</dbReference>
<keyword evidence="2 4" id="KW-0479">Metal-binding</keyword>
<dbReference type="AlphaFoldDB" id="A0A2Z4G8X1"/>
<keyword evidence="7" id="KW-1185">Reference proteome</keyword>
<proteinExistence type="predicted"/>
<dbReference type="KEGG" id="als:DJ013_04990"/>
<dbReference type="Pfam" id="PF00034">
    <property type="entry name" value="Cytochrom_C"/>
    <property type="match status" value="1"/>
</dbReference>
<dbReference type="Gene3D" id="1.25.10.10">
    <property type="entry name" value="Leucine-rich Repeat Variant"/>
    <property type="match status" value="1"/>
</dbReference>
<dbReference type="GO" id="GO:0009055">
    <property type="term" value="F:electron transfer activity"/>
    <property type="evidence" value="ECO:0007669"/>
    <property type="project" value="InterPro"/>
</dbReference>
<gene>
    <name evidence="6" type="ORF">DJ013_04990</name>
</gene>
<evidence type="ECO:0000313" key="6">
    <source>
        <dbReference type="EMBL" id="AWV97555.1"/>
    </source>
</evidence>
<dbReference type="Gene3D" id="1.10.760.10">
    <property type="entry name" value="Cytochrome c-like domain"/>
    <property type="match status" value="1"/>
</dbReference>
<feature type="domain" description="Cytochrome c" evidence="5">
    <location>
        <begin position="699"/>
        <end position="793"/>
    </location>
</feature>
<dbReference type="InterPro" id="IPR011989">
    <property type="entry name" value="ARM-like"/>
</dbReference>
<dbReference type="InterPro" id="IPR055557">
    <property type="entry name" value="DUF7133"/>
</dbReference>
<dbReference type="InterPro" id="IPR009056">
    <property type="entry name" value="Cyt_c-like_dom"/>
</dbReference>
<protein>
    <submittedName>
        <fullName evidence="6">Dehydrogenase</fullName>
    </submittedName>
</protein>
<keyword evidence="1 4" id="KW-0349">Heme</keyword>
<sequence length="832" mass="93460">MKFNLIAIFLATFLLFGMKSSEEPSLPKSPEEEKASFELAEGFNIELAAAEPLVEDPVLINFDKKGRMWVVEMRAYMPNIDGTGEEEPIGRVSYLEDVDGDGEFDKRTTYADSLVLPRALYFYQDGVLIAENIPLWFYEDTNGDGKGDKRTLVDSTYGGNGLPEHSANGLLLGLDNWLYNAKSKYRYKRDGDKWIKEETEFRGQWGIAKDDFGKLYYNYNWSQLHADLVPPNYFNRNPNYESSSGIDQGLAVDRSIYPIHPTPAVNRGYIPGVLDEDKKLMEFTSACAPFVSRDKKYYQSDFYGNVLVCEPAGNLVKRNIITENGNYLDAEIAYYKKEFLASSDDRFRPSYITSGPDGAIYLVDMYRGISQHKAYMTEYLREQTLNKGLEKTIHLGRIWKITPDGFKSPSKPTEDLGTLSSEKLVAYLGHPLSWYRDNSQRLLLQQNRTDAKKSLVKLAKKGEASARIAALWILEGLDILDTDLCLALLTDKEPKVQANALRLLEPAALEHSKIRASIQKILRKVDTENNILALQVLLSSTSFDESFAIKTISHVLAQNGSDLLLRDAALTALNNREFALIKYINSDPEWDDVLDFKQIILEQLSGILVKRKDSKELAAFFELMQGVDGWQKEAFLMGASLQALSTENTPIALEEMPEIFKQDKLSTIKNLKRGFKWPGKVITETEETDRIKLDANGMKQFVAGRQTFLTYCAGCHGSDGGGMKRFAPPLAGSEWVTGNPERLALILLHGIEGAITVKGKVYDTPDILPVMPSHASLPGQDMANVMTYIRNEWGHSSEPVSPRTVGMLRLTSQGKVVPWTPEELNAKMAEKP</sequence>
<dbReference type="Pfam" id="PF23500">
    <property type="entry name" value="DUF7133"/>
    <property type="match status" value="1"/>
</dbReference>
<keyword evidence="3 4" id="KW-0408">Iron</keyword>
<name>A0A2Z4G8X1_9BACT</name>
<dbReference type="RefSeq" id="WP_111370657.1">
    <property type="nucleotide sequence ID" value="NZ_CP029480.1"/>
</dbReference>